<sequence length="931" mass="99304">MAETELRGRGAELTRAIAALRAAAHTGQGTIILITGEAGIGKTAMLHAVAEQATRQGYAAGFGKAEEMDQIAPGAPLLVALRSGARPLLDSDGFTGLASLYGQHLWLIDRIATLLEELAARGPVLIAIDDAQWADRLSRFALRILPGRLAGSPVVWLLTSREDRGTAIEELTAAADADGVVVHRLELGPLTSDDVEHLAVARLGELPGGRAYELLRGVGGNPFLTVQLLDGLAREQAEGRIEGAVPAGLITLTRRRMATLPAGLADLVRAAAVLGRPLPVEEAAQLRGEPLPPGWSELVVATGLMTGLMTGTGARVTFRHDLVRESVYADLLPADRRALHRRCWHYLIAAGYGPAAAAPHVQACAEPGDNEAAAVLREAAALSPPDTAGDLLRHALKLIDPGPEKCQVGLEAVDALVRAQRPADAIATADRVLAQIPGDDGAARIQVLVVRALWHMGRHAEMVRRIHETLALPAVSADQRARLISAEALTMTRTEPAAVALAAARDALAEALRLGDVTAEEIATEALGEVARNEGRHADALTCFRRLRELAGDRYLGEEITALQLLDRYDEAGELLAAARRDDTLPPSVLFAQMWQDFNLSRFDDAEADALTLVRIGDELGSHAYAVEGWMILSAIALGRGDLEKAYEYLAPAERRAQADADIPMPGLVLMRGWIASARGDAAESVRILKPHLMGARESRSYWPWWPGWMRVFTQIGLATGDEEFVAEATALAALGAERNPGVRSFAGLDAQIRGIVAGDLTLLAEAVEILRPAPRPMLLASALIDHGFALLEAGAHREAVDQLGDAWHFFDRVGNKPALAALQRGLQAAGSRRKPWAAPARPVSGWGALTDSELRVARLIGAGRTNREAGAELDLSPNTVATHLRAIFAKLGVRSRVQLANLMHTLPESSDVAQDTAVVALSDLGHPERP</sequence>
<dbReference type="Gene3D" id="1.25.40.10">
    <property type="entry name" value="Tetratricopeptide repeat domain"/>
    <property type="match status" value="1"/>
</dbReference>
<dbReference type="SMART" id="SM00421">
    <property type="entry name" value="HTH_LUXR"/>
    <property type="match status" value="1"/>
</dbReference>
<dbReference type="SMART" id="SM00382">
    <property type="entry name" value="AAA"/>
    <property type="match status" value="1"/>
</dbReference>
<feature type="domain" description="HTH luxR-type" evidence="3">
    <location>
        <begin position="843"/>
        <end position="908"/>
    </location>
</feature>
<organism evidence="4 5">
    <name type="scientific">Winogradskya humida</name>
    <dbReference type="NCBI Taxonomy" id="113566"/>
    <lineage>
        <taxon>Bacteria</taxon>
        <taxon>Bacillati</taxon>
        <taxon>Actinomycetota</taxon>
        <taxon>Actinomycetes</taxon>
        <taxon>Micromonosporales</taxon>
        <taxon>Micromonosporaceae</taxon>
        <taxon>Winogradskya</taxon>
    </lineage>
</organism>
<evidence type="ECO:0000256" key="2">
    <source>
        <dbReference type="ARBA" id="ARBA00022840"/>
    </source>
</evidence>
<dbReference type="InterPro" id="IPR036388">
    <property type="entry name" value="WH-like_DNA-bd_sf"/>
</dbReference>
<comment type="caution">
    <text evidence="4">The sequence shown here is derived from an EMBL/GenBank/DDBJ whole genome shotgun (WGS) entry which is preliminary data.</text>
</comment>
<dbReference type="InterPro" id="IPR041664">
    <property type="entry name" value="AAA_16"/>
</dbReference>
<dbReference type="RefSeq" id="WP_203840786.1">
    <property type="nucleotide sequence ID" value="NZ_BAAATV010000021.1"/>
</dbReference>
<dbReference type="PROSITE" id="PS50043">
    <property type="entry name" value="HTH_LUXR_2"/>
    <property type="match status" value="1"/>
</dbReference>
<dbReference type="PANTHER" id="PTHR16305:SF35">
    <property type="entry name" value="TRANSCRIPTIONAL ACTIVATOR DOMAIN"/>
    <property type="match status" value="1"/>
</dbReference>
<name>A0ABQ3ZYV6_9ACTN</name>
<evidence type="ECO:0000313" key="4">
    <source>
        <dbReference type="EMBL" id="GIE23733.1"/>
    </source>
</evidence>
<dbReference type="InterPro" id="IPR016032">
    <property type="entry name" value="Sig_transdc_resp-reg_C-effctor"/>
</dbReference>
<dbReference type="EMBL" id="BOMN01000097">
    <property type="protein sequence ID" value="GIE23733.1"/>
    <property type="molecule type" value="Genomic_DNA"/>
</dbReference>
<keyword evidence="1" id="KW-0547">Nucleotide-binding</keyword>
<dbReference type="Pfam" id="PF00196">
    <property type="entry name" value="GerE"/>
    <property type="match status" value="1"/>
</dbReference>
<accession>A0ABQ3ZYV6</accession>
<dbReference type="Pfam" id="PF13191">
    <property type="entry name" value="AAA_16"/>
    <property type="match status" value="1"/>
</dbReference>
<evidence type="ECO:0000313" key="5">
    <source>
        <dbReference type="Proteomes" id="UP000603200"/>
    </source>
</evidence>
<keyword evidence="5" id="KW-1185">Reference proteome</keyword>
<dbReference type="Gene3D" id="1.10.10.10">
    <property type="entry name" value="Winged helix-like DNA-binding domain superfamily/Winged helix DNA-binding domain"/>
    <property type="match status" value="1"/>
</dbReference>
<keyword evidence="2" id="KW-0067">ATP-binding</keyword>
<dbReference type="InterPro" id="IPR027417">
    <property type="entry name" value="P-loop_NTPase"/>
</dbReference>
<dbReference type="InterPro" id="IPR003593">
    <property type="entry name" value="AAA+_ATPase"/>
</dbReference>
<dbReference type="Proteomes" id="UP000603200">
    <property type="component" value="Unassembled WGS sequence"/>
</dbReference>
<dbReference type="PANTHER" id="PTHR16305">
    <property type="entry name" value="TESTICULAR SOLUBLE ADENYLYL CYCLASE"/>
    <property type="match status" value="1"/>
</dbReference>
<dbReference type="Gene3D" id="3.40.50.300">
    <property type="entry name" value="P-loop containing nucleotide triphosphate hydrolases"/>
    <property type="match status" value="1"/>
</dbReference>
<dbReference type="SUPFAM" id="SSF48452">
    <property type="entry name" value="TPR-like"/>
    <property type="match status" value="1"/>
</dbReference>
<dbReference type="PRINTS" id="PR00038">
    <property type="entry name" value="HTHLUXR"/>
</dbReference>
<proteinExistence type="predicted"/>
<gene>
    <name evidence="4" type="ORF">Ahu01nite_068350</name>
</gene>
<evidence type="ECO:0000259" key="3">
    <source>
        <dbReference type="PROSITE" id="PS50043"/>
    </source>
</evidence>
<protein>
    <submittedName>
        <fullName evidence="4">LuxR family transcriptional regulator</fullName>
    </submittedName>
</protein>
<dbReference type="InterPro" id="IPR000792">
    <property type="entry name" value="Tscrpt_reg_LuxR_C"/>
</dbReference>
<dbReference type="SUPFAM" id="SSF46894">
    <property type="entry name" value="C-terminal effector domain of the bipartite response regulators"/>
    <property type="match status" value="1"/>
</dbReference>
<reference evidence="4 5" key="1">
    <citation type="submission" date="2021-01" db="EMBL/GenBank/DDBJ databases">
        <title>Whole genome shotgun sequence of Actinoplanes humidus NBRC 14915.</title>
        <authorList>
            <person name="Komaki H."/>
            <person name="Tamura T."/>
        </authorList>
    </citation>
    <scope>NUCLEOTIDE SEQUENCE [LARGE SCALE GENOMIC DNA]</scope>
    <source>
        <strain evidence="4 5">NBRC 14915</strain>
    </source>
</reference>
<dbReference type="CDD" id="cd06170">
    <property type="entry name" value="LuxR_C_like"/>
    <property type="match status" value="1"/>
</dbReference>
<evidence type="ECO:0000256" key="1">
    <source>
        <dbReference type="ARBA" id="ARBA00022741"/>
    </source>
</evidence>
<dbReference type="InterPro" id="IPR011990">
    <property type="entry name" value="TPR-like_helical_dom_sf"/>
</dbReference>
<dbReference type="SUPFAM" id="SSF52540">
    <property type="entry name" value="P-loop containing nucleoside triphosphate hydrolases"/>
    <property type="match status" value="1"/>
</dbReference>